<dbReference type="PANTHER" id="PTHR35546">
    <property type="entry name" value="F-BOX PROTEIN INTERACTION DOMAIN PROTEIN-RELATED"/>
    <property type="match status" value="1"/>
</dbReference>
<reference evidence="3" key="1">
    <citation type="submission" date="2022-07" db="EMBL/GenBank/DDBJ databases">
        <authorList>
            <person name="Macas J."/>
            <person name="Novak P."/>
            <person name="Neumann P."/>
        </authorList>
    </citation>
    <scope>NUCLEOTIDE SEQUENCE</scope>
</reference>
<protein>
    <recommendedName>
        <fullName evidence="5">F-box domain-containing protein</fullName>
    </recommendedName>
</protein>
<dbReference type="SUPFAM" id="SSF81383">
    <property type="entry name" value="F-box domain"/>
    <property type="match status" value="1"/>
</dbReference>
<evidence type="ECO:0000259" key="2">
    <source>
        <dbReference type="Pfam" id="PF24750"/>
    </source>
</evidence>
<dbReference type="InterPro" id="IPR056592">
    <property type="entry name" value="Beta-prop_At3g26010-like"/>
</dbReference>
<sequence length="425" mass="49265">MFYCSKIQKREVSQGDDANHDPAASNVLEEANEDILLEIFLRLPNCRSAILCGAVCRRWHSFISHPHFIQRFISHHQEHRHRFPQPYTIVIHKAQNTLMLERHLCSYFQLISKICYEESMFPHNGKADAACSSVSSYLDFLPSQVFIRALCNDLLLVSSPTSGVYYICNPITKQYYQLPNPHLSEFFIAGHALLCDNKKRLNHFKVVLFHVDQYPDHDLGCISIFSSKSGKWETISVSYPPPKQLYCGCVIDVVTCSGIFYWLEWIHSVDRVISKDMKESPCVVIDFPQDFWWYEALPGGSVTQRIGAVGGELRLLQVVLMPYIEKAEVVLNFKVWKLNSSWVLVHDKRYRDERFLRWPNNQTLYAPFPHSTNGNVVFMVWGKTVLKCNLMMNDAYEVVHEIQEPETRTVCFPFVHPIWPTQLPS</sequence>
<comment type="caution">
    <text evidence="3">The sequence shown here is derived from an EMBL/GenBank/DDBJ whole genome shotgun (WGS) entry which is preliminary data.</text>
</comment>
<dbReference type="InterPro" id="IPR036047">
    <property type="entry name" value="F-box-like_dom_sf"/>
</dbReference>
<dbReference type="PANTHER" id="PTHR35546:SF119">
    <property type="entry name" value="F-BOX_KELCH-REPEAT PROTEIN"/>
    <property type="match status" value="1"/>
</dbReference>
<dbReference type="Pfam" id="PF24750">
    <property type="entry name" value="b-prop_At3g26010-like"/>
    <property type="match status" value="1"/>
</dbReference>
<feature type="domain" description="F-box" evidence="1">
    <location>
        <begin position="33"/>
        <end position="70"/>
    </location>
</feature>
<proteinExistence type="predicted"/>
<dbReference type="Proteomes" id="UP001152523">
    <property type="component" value="Unassembled WGS sequence"/>
</dbReference>
<organism evidence="3 4">
    <name type="scientific">Cuscuta epithymum</name>
    <dbReference type="NCBI Taxonomy" id="186058"/>
    <lineage>
        <taxon>Eukaryota</taxon>
        <taxon>Viridiplantae</taxon>
        <taxon>Streptophyta</taxon>
        <taxon>Embryophyta</taxon>
        <taxon>Tracheophyta</taxon>
        <taxon>Spermatophyta</taxon>
        <taxon>Magnoliopsida</taxon>
        <taxon>eudicotyledons</taxon>
        <taxon>Gunneridae</taxon>
        <taxon>Pentapetalae</taxon>
        <taxon>asterids</taxon>
        <taxon>lamiids</taxon>
        <taxon>Solanales</taxon>
        <taxon>Convolvulaceae</taxon>
        <taxon>Cuscuteae</taxon>
        <taxon>Cuscuta</taxon>
        <taxon>Cuscuta subgen. Cuscuta</taxon>
    </lineage>
</organism>
<name>A0AAV0D0Z9_9ASTE</name>
<evidence type="ECO:0000313" key="4">
    <source>
        <dbReference type="Proteomes" id="UP001152523"/>
    </source>
</evidence>
<evidence type="ECO:0008006" key="5">
    <source>
        <dbReference type="Google" id="ProtNLM"/>
    </source>
</evidence>
<feature type="domain" description="F-box protein At3g26010-like beta-propeller" evidence="2">
    <location>
        <begin position="132"/>
        <end position="393"/>
    </location>
</feature>
<dbReference type="Pfam" id="PF12937">
    <property type="entry name" value="F-box-like"/>
    <property type="match status" value="1"/>
</dbReference>
<gene>
    <name evidence="3" type="ORF">CEPIT_LOCUS10134</name>
</gene>
<dbReference type="Gene3D" id="1.20.1280.50">
    <property type="match status" value="1"/>
</dbReference>
<accession>A0AAV0D0Z9</accession>
<evidence type="ECO:0000313" key="3">
    <source>
        <dbReference type="EMBL" id="CAH9087385.1"/>
    </source>
</evidence>
<dbReference type="EMBL" id="CAMAPF010000058">
    <property type="protein sequence ID" value="CAH9087385.1"/>
    <property type="molecule type" value="Genomic_DNA"/>
</dbReference>
<evidence type="ECO:0000259" key="1">
    <source>
        <dbReference type="Pfam" id="PF12937"/>
    </source>
</evidence>
<dbReference type="InterPro" id="IPR001810">
    <property type="entry name" value="F-box_dom"/>
</dbReference>
<dbReference type="AlphaFoldDB" id="A0AAV0D0Z9"/>
<keyword evidence="4" id="KW-1185">Reference proteome</keyword>
<dbReference type="InterPro" id="IPR055290">
    <property type="entry name" value="At3g26010-like"/>
</dbReference>